<dbReference type="InParanoid" id="A0A2G4YME7"/>
<dbReference type="Gene3D" id="2.130.10.10">
    <property type="entry name" value="YVTN repeat-like/Quinoprotein amine dehydrogenase"/>
    <property type="match status" value="2"/>
</dbReference>
<evidence type="ECO:0008006" key="3">
    <source>
        <dbReference type="Google" id="ProtNLM"/>
    </source>
</evidence>
<name>A0A2G4YME7_9PROT</name>
<keyword evidence="2" id="KW-1185">Reference proteome</keyword>
<dbReference type="AlphaFoldDB" id="A0A2G4YME7"/>
<protein>
    <recommendedName>
        <fullName evidence="3">YncE family protein</fullName>
    </recommendedName>
</protein>
<dbReference type="InterPro" id="IPR015943">
    <property type="entry name" value="WD40/YVTN_repeat-like_dom_sf"/>
</dbReference>
<dbReference type="Proteomes" id="UP000229730">
    <property type="component" value="Unassembled WGS sequence"/>
</dbReference>
<organism evidence="1 2">
    <name type="scientific">Paremcibacter congregatus</name>
    <dbReference type="NCBI Taxonomy" id="2043170"/>
    <lineage>
        <taxon>Bacteria</taxon>
        <taxon>Pseudomonadati</taxon>
        <taxon>Pseudomonadota</taxon>
        <taxon>Alphaproteobacteria</taxon>
        <taxon>Emcibacterales</taxon>
        <taxon>Emcibacteraceae</taxon>
        <taxon>Paremcibacter</taxon>
    </lineage>
</organism>
<dbReference type="EMBL" id="PDEM01000033">
    <property type="protein sequence ID" value="PHZ83509.1"/>
    <property type="molecule type" value="Genomic_DNA"/>
</dbReference>
<accession>A0A2G4YME7</accession>
<sequence>MTSPAQAEILAMMLYETKSADSLKTLKLSGVGERREGILIMDVDPASAQFGAVMWDMPLANDTTSHHIFYDRTMTKGYITALTKRELGILDMTKNPYRRTTIPMPDCGMGEDVTFNEKNTRWYLTCMDSSTIIVGDVKTDKVIEVIQTPGVYPHGLAVNSKINRILATSTVKGDMTNPGETIIEIDATTHEILGSHKLSLKPSPSGEAPVEILFVPGAKNPIAYITNMFGNTLWTATWDKASRTFKTEQVFDFATENAGVPLEIYFNKAVDTMYVTSASPGFLHIFDVSKDKGHPKLIKSIKTGQGSHHIAFTKDEKMGFVQNSLLNLPGMSEGTINVVDLEKQEVISTIDTLVKMGMNPNVIVLLPENNAFAGH</sequence>
<dbReference type="OrthoDB" id="9768634at2"/>
<dbReference type="PANTHER" id="PTHR47197:SF3">
    <property type="entry name" value="DIHYDRO-HEME D1 DEHYDROGENASE"/>
    <property type="match status" value="1"/>
</dbReference>
<reference evidence="1 2" key="1">
    <citation type="submission" date="2017-10" db="EMBL/GenBank/DDBJ databases">
        <title>Frigbacter circumglobatus gen. nov. sp. nov., isolated from sediment cultured in situ.</title>
        <authorList>
            <person name="Zhao Z."/>
        </authorList>
    </citation>
    <scope>NUCLEOTIDE SEQUENCE [LARGE SCALE GENOMIC DNA]</scope>
    <source>
        <strain evidence="1 2">ZYL</strain>
    </source>
</reference>
<evidence type="ECO:0000313" key="1">
    <source>
        <dbReference type="EMBL" id="PHZ83509.1"/>
    </source>
</evidence>
<evidence type="ECO:0000313" key="2">
    <source>
        <dbReference type="Proteomes" id="UP000229730"/>
    </source>
</evidence>
<dbReference type="PANTHER" id="PTHR47197">
    <property type="entry name" value="PROTEIN NIRF"/>
    <property type="match status" value="1"/>
</dbReference>
<dbReference type="InterPro" id="IPR011048">
    <property type="entry name" value="Haem_d1_sf"/>
</dbReference>
<dbReference type="InterPro" id="IPR051200">
    <property type="entry name" value="Host-pathogen_enzymatic-act"/>
</dbReference>
<proteinExistence type="predicted"/>
<gene>
    <name evidence="1" type="ORF">CRD36_17475</name>
</gene>
<comment type="caution">
    <text evidence="1">The sequence shown here is derived from an EMBL/GenBank/DDBJ whole genome shotgun (WGS) entry which is preliminary data.</text>
</comment>
<dbReference type="SUPFAM" id="SSF51004">
    <property type="entry name" value="C-terminal (heme d1) domain of cytochrome cd1-nitrite reductase"/>
    <property type="match status" value="1"/>
</dbReference>